<keyword evidence="1" id="KW-0645">Protease</keyword>
<dbReference type="InterPro" id="IPR001506">
    <property type="entry name" value="Peptidase_M12A"/>
</dbReference>
<gene>
    <name evidence="4" type="ORF">SAMN02745130_02228</name>
</gene>
<dbReference type="InterPro" id="IPR024079">
    <property type="entry name" value="MetalloPept_cat_dom_sf"/>
</dbReference>
<dbReference type="Gene3D" id="2.60.120.430">
    <property type="entry name" value="Galactose-binding lectin"/>
    <property type="match status" value="1"/>
</dbReference>
<keyword evidence="1" id="KW-0482">Metalloprotease</keyword>
<feature type="active site" evidence="1">
    <location>
        <position position="213"/>
    </location>
</feature>
<accession>A0A1T4WXV7</accession>
<evidence type="ECO:0000313" key="4">
    <source>
        <dbReference type="EMBL" id="SKA81987.1"/>
    </source>
</evidence>
<dbReference type="AlphaFoldDB" id="A0A1T4WXV7"/>
<keyword evidence="2" id="KW-0732">Signal</keyword>
<feature type="signal peptide" evidence="2">
    <location>
        <begin position="1"/>
        <end position="21"/>
    </location>
</feature>
<dbReference type="InterPro" id="IPR006026">
    <property type="entry name" value="Peptidase_Metallo"/>
</dbReference>
<organism evidence="4 5">
    <name type="scientific">Thiothrix eikelboomii</name>
    <dbReference type="NCBI Taxonomy" id="92487"/>
    <lineage>
        <taxon>Bacteria</taxon>
        <taxon>Pseudomonadati</taxon>
        <taxon>Pseudomonadota</taxon>
        <taxon>Gammaproteobacteria</taxon>
        <taxon>Thiotrichales</taxon>
        <taxon>Thiotrichaceae</taxon>
        <taxon>Thiothrix</taxon>
    </lineage>
</organism>
<dbReference type="SUPFAM" id="SSF55486">
    <property type="entry name" value="Metalloproteases ('zincins'), catalytic domain"/>
    <property type="match status" value="1"/>
</dbReference>
<dbReference type="Gene3D" id="3.40.390.10">
    <property type="entry name" value="Collagenase (Catalytic Domain)"/>
    <property type="match status" value="1"/>
</dbReference>
<feature type="domain" description="Peptidase M12A" evidence="3">
    <location>
        <begin position="108"/>
        <end position="322"/>
    </location>
</feature>
<sequence length="462" mass="50561">MKTQSLKATLLTLVISMPLIAAANSAQEANLKNVDMVFECENNQILDKNGNLCEKPYTKIYDKIPNAFFKKDQPTEVVIIKGNAYVEGDIFVGTEKELDAYQVQQQARSLTLDSGRWTGGVIPFEIVDGATPAERFTDNERSTTISVLNQYSTRTNVCFRPRVSESARIKFKKYTEAGLGFLGGQSLLGKCATCLDGQEVKLSASSQRIVTHEVGHALGLGHEHTREDRDSFVSIILSNVEPLNIGNFLQMPIISTDIGSYDFNSVMHYRYNGFGKKINGVTQRTIINLSNPSDTSFGSSSTLSNGDVVGINHMYPTNQPCATLSDLSPGELAVGAARTVTVRADTSHNLSGIFMRQGQRFEFTTSSPSWKNGSTSTTCNGYPGNVFDAGRRHLDINMMALTGELFNQNNTTSYSGTYFRIGCGKTTLTAPRSGYLVNFANDALVSYGDNSQVVNLTVKRVQ</sequence>
<keyword evidence="1" id="KW-0479">Metal-binding</keyword>
<comment type="caution">
    <text evidence="1">Lacks conserved residue(s) required for the propagation of feature annotation.</text>
</comment>
<reference evidence="4 5" key="1">
    <citation type="submission" date="2017-02" db="EMBL/GenBank/DDBJ databases">
        <authorList>
            <person name="Peterson S.W."/>
        </authorList>
    </citation>
    <scope>NUCLEOTIDE SEQUENCE [LARGE SCALE GENOMIC DNA]</scope>
    <source>
        <strain evidence="4 5">ATCC 49788</strain>
    </source>
</reference>
<evidence type="ECO:0000313" key="5">
    <source>
        <dbReference type="Proteomes" id="UP000190460"/>
    </source>
</evidence>
<keyword evidence="1" id="KW-0378">Hydrolase</keyword>
<dbReference type="PRINTS" id="PR00480">
    <property type="entry name" value="ASTACIN"/>
</dbReference>
<feature type="binding site" evidence="1">
    <location>
        <position position="216"/>
    </location>
    <ligand>
        <name>Zn(2+)</name>
        <dbReference type="ChEBI" id="CHEBI:29105"/>
        <note>catalytic</note>
    </ligand>
</feature>
<evidence type="ECO:0000256" key="1">
    <source>
        <dbReference type="PROSITE-ProRule" id="PRU01211"/>
    </source>
</evidence>
<dbReference type="Proteomes" id="UP000190460">
    <property type="component" value="Unassembled WGS sequence"/>
</dbReference>
<feature type="binding site" evidence="1">
    <location>
        <position position="212"/>
    </location>
    <ligand>
        <name>Zn(2+)</name>
        <dbReference type="ChEBI" id="CHEBI:29105"/>
        <note>catalytic</note>
    </ligand>
</feature>
<dbReference type="GO" id="GO:0004222">
    <property type="term" value="F:metalloendopeptidase activity"/>
    <property type="evidence" value="ECO:0007669"/>
    <property type="project" value="UniProtKB-UniRule"/>
</dbReference>
<dbReference type="RefSeq" id="WP_078922713.1">
    <property type="nucleotide sequence ID" value="NZ_FUYB01000010.1"/>
</dbReference>
<keyword evidence="1" id="KW-0862">Zinc</keyword>
<keyword evidence="5" id="KW-1185">Reference proteome</keyword>
<comment type="cofactor">
    <cofactor evidence="1">
        <name>Zn(2+)</name>
        <dbReference type="ChEBI" id="CHEBI:29105"/>
    </cofactor>
    <text evidence="1">Binds 1 zinc ion per subunit.</text>
</comment>
<dbReference type="GO" id="GO:0008270">
    <property type="term" value="F:zinc ion binding"/>
    <property type="evidence" value="ECO:0007669"/>
    <property type="project" value="UniProtKB-UniRule"/>
</dbReference>
<feature type="binding site" evidence="1">
    <location>
        <position position="222"/>
    </location>
    <ligand>
        <name>Zn(2+)</name>
        <dbReference type="ChEBI" id="CHEBI:29105"/>
        <note>catalytic</note>
    </ligand>
</feature>
<evidence type="ECO:0000259" key="3">
    <source>
        <dbReference type="PROSITE" id="PS51864"/>
    </source>
</evidence>
<dbReference type="EMBL" id="FUYB01000010">
    <property type="protein sequence ID" value="SKA81987.1"/>
    <property type="molecule type" value="Genomic_DNA"/>
</dbReference>
<dbReference type="PANTHER" id="PTHR10127">
    <property type="entry name" value="DISCOIDIN, CUB, EGF, LAMININ , AND ZINC METALLOPROTEASE DOMAIN CONTAINING"/>
    <property type="match status" value="1"/>
</dbReference>
<dbReference type="GO" id="GO:0006508">
    <property type="term" value="P:proteolysis"/>
    <property type="evidence" value="ECO:0007669"/>
    <property type="project" value="UniProtKB-KW"/>
</dbReference>
<dbReference type="STRING" id="92487.SAMN02745130_02228"/>
<evidence type="ECO:0000256" key="2">
    <source>
        <dbReference type="SAM" id="SignalP"/>
    </source>
</evidence>
<name>A0A1T4WXV7_9GAMM</name>
<dbReference type="PANTHER" id="PTHR10127:SF850">
    <property type="entry name" value="METALLOENDOPEPTIDASE"/>
    <property type="match status" value="1"/>
</dbReference>
<dbReference type="PROSITE" id="PS51864">
    <property type="entry name" value="ASTACIN"/>
    <property type="match status" value="1"/>
</dbReference>
<protein>
    <submittedName>
        <fullName evidence="4">Astacin (Peptidase family M12A)</fullName>
    </submittedName>
</protein>
<proteinExistence type="predicted"/>
<dbReference type="SMART" id="SM00235">
    <property type="entry name" value="ZnMc"/>
    <property type="match status" value="1"/>
</dbReference>
<dbReference type="OrthoDB" id="8455098at2"/>
<dbReference type="Pfam" id="PF01400">
    <property type="entry name" value="Astacin"/>
    <property type="match status" value="1"/>
</dbReference>
<feature type="chain" id="PRO_5013069405" evidence="2">
    <location>
        <begin position="22"/>
        <end position="462"/>
    </location>
</feature>